<gene>
    <name evidence="1" type="ORF">GMARGA_LOCUS19912</name>
</gene>
<reference evidence="1 2" key="1">
    <citation type="submission" date="2021-06" db="EMBL/GenBank/DDBJ databases">
        <authorList>
            <person name="Kallberg Y."/>
            <person name="Tangrot J."/>
            <person name="Rosling A."/>
        </authorList>
    </citation>
    <scope>NUCLEOTIDE SEQUENCE [LARGE SCALE GENOMIC DNA]</scope>
    <source>
        <strain evidence="1 2">120-4 pot B 10/14</strain>
    </source>
</reference>
<proteinExistence type="predicted"/>
<accession>A0ABN7VKQ3</accession>
<protein>
    <submittedName>
        <fullName evidence="1">37983_t:CDS:1</fullName>
    </submittedName>
</protein>
<organism evidence="1 2">
    <name type="scientific">Gigaspora margarita</name>
    <dbReference type="NCBI Taxonomy" id="4874"/>
    <lineage>
        <taxon>Eukaryota</taxon>
        <taxon>Fungi</taxon>
        <taxon>Fungi incertae sedis</taxon>
        <taxon>Mucoromycota</taxon>
        <taxon>Glomeromycotina</taxon>
        <taxon>Glomeromycetes</taxon>
        <taxon>Diversisporales</taxon>
        <taxon>Gigasporaceae</taxon>
        <taxon>Gigaspora</taxon>
    </lineage>
</organism>
<dbReference type="EMBL" id="CAJVQB010017003">
    <property type="protein sequence ID" value="CAG8782313.1"/>
    <property type="molecule type" value="Genomic_DNA"/>
</dbReference>
<evidence type="ECO:0000313" key="1">
    <source>
        <dbReference type="EMBL" id="CAG8782313.1"/>
    </source>
</evidence>
<sequence length="180" mass="21031">MAVATNKHISYVKNRVNMAEKKKNIPPKHNHEVCLEATKFSPVICKFDQDDLGLIERLYDNGLRTKDIFSVLNLSLNEIEVLFKTLQDDENILYSIATKTAHIDECDQDSKFIQAIFWPYRHTISQFAVAKDLKKDIEIDEFMQALQKLIYRDISVDEVEQEIAELWKQFPNAKSYMNET</sequence>
<evidence type="ECO:0000313" key="2">
    <source>
        <dbReference type="Proteomes" id="UP000789901"/>
    </source>
</evidence>
<name>A0ABN7VKQ3_GIGMA</name>
<comment type="caution">
    <text evidence="1">The sequence shown here is derived from an EMBL/GenBank/DDBJ whole genome shotgun (WGS) entry which is preliminary data.</text>
</comment>
<keyword evidence="2" id="KW-1185">Reference proteome</keyword>
<dbReference type="Proteomes" id="UP000789901">
    <property type="component" value="Unassembled WGS sequence"/>
</dbReference>